<proteinExistence type="inferred from homology"/>
<evidence type="ECO:0000256" key="2">
    <source>
        <dbReference type="ARBA" id="ARBA00009462"/>
    </source>
</evidence>
<evidence type="ECO:0000256" key="3">
    <source>
        <dbReference type="ARBA" id="ARBA00018821"/>
    </source>
</evidence>
<dbReference type="GeneID" id="13062376"/>
<dbReference type="GO" id="GO:0001522">
    <property type="term" value="P:pseudouridine synthesis"/>
    <property type="evidence" value="ECO:0007669"/>
    <property type="project" value="InterPro"/>
</dbReference>
<dbReference type="eggNOG" id="arCOG00906">
    <property type="taxonomic scope" value="Archaea"/>
</dbReference>
<dbReference type="KEGG" id="dfd:Desfe_0047"/>
<dbReference type="AlphaFoldDB" id="G4JRM5"/>
<accession>G4JRM5</accession>
<evidence type="ECO:0000256" key="4">
    <source>
        <dbReference type="ARBA" id="ARBA00022517"/>
    </source>
</evidence>
<dbReference type="OrthoDB" id="7259at2157"/>
<dbReference type="InterPro" id="IPR023532">
    <property type="entry name" value="Nop10_arc-typ"/>
</dbReference>
<evidence type="ECO:0000256" key="1">
    <source>
        <dbReference type="ARBA" id="ARBA00002325"/>
    </source>
</evidence>
<evidence type="ECO:0000256" key="5">
    <source>
        <dbReference type="ARBA" id="ARBA00022552"/>
    </source>
</evidence>
<evidence type="ECO:0000313" key="8">
    <source>
        <dbReference type="EMBL" id="AFL65960.1"/>
    </source>
</evidence>
<dbReference type="GO" id="GO:1990904">
    <property type="term" value="C:ribonucleoprotein complex"/>
    <property type="evidence" value="ECO:0007669"/>
    <property type="project" value="UniProtKB-KW"/>
</dbReference>
<dbReference type="EMBL" id="CP003321">
    <property type="protein sequence ID" value="AFL65960.1"/>
    <property type="molecule type" value="Genomic_DNA"/>
</dbReference>
<dbReference type="Gene3D" id="2.20.28.40">
    <property type="entry name" value="H/ACA ribonucleoprotein complex, subunit Nop10"/>
    <property type="match status" value="1"/>
</dbReference>
<dbReference type="Proteomes" id="UP000006175">
    <property type="component" value="Chromosome"/>
</dbReference>
<dbReference type="HOGENOM" id="CLU_196480_0_0_2"/>
<dbReference type="GO" id="GO:0030515">
    <property type="term" value="F:snoRNA binding"/>
    <property type="evidence" value="ECO:0007669"/>
    <property type="project" value="InterPro"/>
</dbReference>
<keyword evidence="6 7" id="KW-0687">Ribonucleoprotein</keyword>
<dbReference type="NCBIfam" id="NF009623">
    <property type="entry name" value="PRK13130.1"/>
    <property type="match status" value="1"/>
</dbReference>
<reference evidence="8 9" key="1">
    <citation type="journal article" date="2012" name="J. Bacteriol.">
        <title>Complete Genome Sequence of Desulfurococcus fermentans, a Hyperthermophilic Cellulolytic Crenarchaeon Isolated from a Freshwater Hot Spring in Kamchatka, Russia.</title>
        <authorList>
            <person name="Susanti D."/>
            <person name="Johnson E.F."/>
            <person name="Rodriguez J.R."/>
            <person name="Anderson I."/>
            <person name="Perevalova A.A."/>
            <person name="Kyrpides N."/>
            <person name="Lucas S."/>
            <person name="Han J."/>
            <person name="Lapidus A."/>
            <person name="Cheng J.F."/>
            <person name="Goodwin L."/>
            <person name="Pitluck S."/>
            <person name="Mavrommatis K."/>
            <person name="Peters L."/>
            <person name="Land M.L."/>
            <person name="Hauser L."/>
            <person name="Gopalan V."/>
            <person name="Chan P.P."/>
            <person name="Lowe T.M."/>
            <person name="Atomi H."/>
            <person name="Bonch-Osmolovskaya E.A."/>
            <person name="Woyke T."/>
            <person name="Mukhopadhyay B."/>
        </authorList>
    </citation>
    <scope>NUCLEOTIDE SEQUENCE [LARGE SCALE GENOMIC DNA]</scope>
    <source>
        <strain evidence="8 9">DSM 16532</strain>
    </source>
</reference>
<dbReference type="SUPFAM" id="SSF144210">
    <property type="entry name" value="Nop10-like SnoRNP"/>
    <property type="match status" value="1"/>
</dbReference>
<keyword evidence="5 7" id="KW-0698">rRNA processing</keyword>
<comment type="similarity">
    <text evidence="2 7">Belongs to the NOP10 family.</text>
</comment>
<evidence type="ECO:0000313" key="9">
    <source>
        <dbReference type="Proteomes" id="UP000006175"/>
    </source>
</evidence>
<sequence length="66" mass="7856">MNWLLRKCSKCGRYTLSRDKCPYCEGELIVPHPPRFSPIDKYVEYRLKEKLSKGIIKLDEKPPYKP</sequence>
<name>G4JRM5_DESAM</name>
<keyword evidence="4 7" id="KW-0690">Ribosome biogenesis</keyword>
<dbReference type="HAMAP" id="MF_00803">
    <property type="entry name" value="Nop10"/>
    <property type="match status" value="1"/>
</dbReference>
<dbReference type="RefSeq" id="WP_014766865.1">
    <property type="nucleotide sequence ID" value="NC_018001.1"/>
</dbReference>
<dbReference type="InterPro" id="IPR036756">
    <property type="entry name" value="H/ACA_rnp_Nop10_sf"/>
</dbReference>
<dbReference type="InterPro" id="IPR007264">
    <property type="entry name" value="H/ACA_rnp_Nop10"/>
</dbReference>
<organism evidence="8 9">
    <name type="scientific">Desulfurococcus amylolyticus DSM 16532</name>
    <dbReference type="NCBI Taxonomy" id="768672"/>
    <lineage>
        <taxon>Archaea</taxon>
        <taxon>Thermoproteota</taxon>
        <taxon>Thermoprotei</taxon>
        <taxon>Desulfurococcales</taxon>
        <taxon>Desulfurococcaceae</taxon>
        <taxon>Desulfurococcus</taxon>
    </lineage>
</organism>
<keyword evidence="9" id="KW-1185">Reference proteome</keyword>
<evidence type="ECO:0000256" key="6">
    <source>
        <dbReference type="ARBA" id="ARBA00023274"/>
    </source>
</evidence>
<gene>
    <name evidence="7" type="primary">nop10</name>
    <name evidence="8" type="ORF">Desfe_0047</name>
</gene>
<dbReference type="Pfam" id="PF04135">
    <property type="entry name" value="Nop10p"/>
    <property type="match status" value="1"/>
</dbReference>
<evidence type="ECO:0000256" key="7">
    <source>
        <dbReference type="HAMAP-Rule" id="MF_00803"/>
    </source>
</evidence>
<comment type="function">
    <text evidence="1 7">Involved in ribosome biogenesis; more specifically in 18S rRNA pseudouridylation and in cleavage of pre-rRNA.</text>
</comment>
<protein>
    <recommendedName>
        <fullName evidence="3 7">Ribosome biogenesis protein Nop10</fullName>
    </recommendedName>
</protein>
<dbReference type="GO" id="GO:0006364">
    <property type="term" value="P:rRNA processing"/>
    <property type="evidence" value="ECO:0007669"/>
    <property type="project" value="UniProtKB-UniRule"/>
</dbReference>